<dbReference type="GeneID" id="70295591"/>
<reference evidence="2" key="1">
    <citation type="journal article" date="2021" name="IMA Fungus">
        <title>Genomic characterization of three marine fungi, including Emericellopsis atlantica sp. nov. with signatures of a generalist lifestyle and marine biomass degradation.</title>
        <authorList>
            <person name="Hagestad O.C."/>
            <person name="Hou L."/>
            <person name="Andersen J.H."/>
            <person name="Hansen E.H."/>
            <person name="Altermark B."/>
            <person name="Li C."/>
            <person name="Kuhnert E."/>
            <person name="Cox R.J."/>
            <person name="Crous P.W."/>
            <person name="Spatafora J.W."/>
            <person name="Lail K."/>
            <person name="Amirebrahimi M."/>
            <person name="Lipzen A."/>
            <person name="Pangilinan J."/>
            <person name="Andreopoulos W."/>
            <person name="Hayes R.D."/>
            <person name="Ng V."/>
            <person name="Grigoriev I.V."/>
            <person name="Jackson S.A."/>
            <person name="Sutton T.D.S."/>
            <person name="Dobson A.D.W."/>
            <person name="Rama T."/>
        </authorList>
    </citation>
    <scope>NUCLEOTIDE SEQUENCE</scope>
    <source>
        <strain evidence="2">TS7</strain>
    </source>
</reference>
<evidence type="ECO:0000313" key="3">
    <source>
        <dbReference type="Proteomes" id="UP000887229"/>
    </source>
</evidence>
<dbReference type="RefSeq" id="XP_046121641.1">
    <property type="nucleotide sequence ID" value="XM_046264688.1"/>
</dbReference>
<dbReference type="Proteomes" id="UP000887229">
    <property type="component" value="Unassembled WGS sequence"/>
</dbReference>
<organism evidence="2 3">
    <name type="scientific">Emericellopsis atlantica</name>
    <dbReference type="NCBI Taxonomy" id="2614577"/>
    <lineage>
        <taxon>Eukaryota</taxon>
        <taxon>Fungi</taxon>
        <taxon>Dikarya</taxon>
        <taxon>Ascomycota</taxon>
        <taxon>Pezizomycotina</taxon>
        <taxon>Sordariomycetes</taxon>
        <taxon>Hypocreomycetidae</taxon>
        <taxon>Hypocreales</taxon>
        <taxon>Bionectriaceae</taxon>
        <taxon>Emericellopsis</taxon>
    </lineage>
</organism>
<feature type="region of interest" description="Disordered" evidence="1">
    <location>
        <begin position="85"/>
        <end position="117"/>
    </location>
</feature>
<accession>A0A9P7ZTY3</accession>
<protein>
    <submittedName>
        <fullName evidence="2">Uncharacterized protein</fullName>
    </submittedName>
</protein>
<evidence type="ECO:0000313" key="2">
    <source>
        <dbReference type="EMBL" id="KAG9257717.1"/>
    </source>
</evidence>
<sequence length="117" mass="13153">MSGGGGFYKYRCKYFYYEDPCPNWVWVKNAPCAKCLSEGRDDEPASPPQVRQPAGSGAWDIIVPDIRDGVLQYTLMEMVAPTDNSTTWTLREKVKPPPDGVEERRAPQAGLRTNLRS</sequence>
<dbReference type="AlphaFoldDB" id="A0A9P7ZTY3"/>
<feature type="compositionally biased region" description="Basic and acidic residues" evidence="1">
    <location>
        <begin position="90"/>
        <end position="106"/>
    </location>
</feature>
<keyword evidence="3" id="KW-1185">Reference proteome</keyword>
<dbReference type="OrthoDB" id="6079484at2759"/>
<proteinExistence type="predicted"/>
<comment type="caution">
    <text evidence="2">The sequence shown here is derived from an EMBL/GenBank/DDBJ whole genome shotgun (WGS) entry which is preliminary data.</text>
</comment>
<name>A0A9P7ZTY3_9HYPO</name>
<evidence type="ECO:0000256" key="1">
    <source>
        <dbReference type="SAM" id="MobiDB-lite"/>
    </source>
</evidence>
<dbReference type="EMBL" id="MU251245">
    <property type="protein sequence ID" value="KAG9257717.1"/>
    <property type="molecule type" value="Genomic_DNA"/>
</dbReference>
<gene>
    <name evidence="2" type="ORF">F5Z01DRAFT_671307</name>
</gene>
<feature type="region of interest" description="Disordered" evidence="1">
    <location>
        <begin position="37"/>
        <end position="56"/>
    </location>
</feature>